<feature type="compositionally biased region" description="Polar residues" evidence="1">
    <location>
        <begin position="13"/>
        <end position="30"/>
    </location>
</feature>
<evidence type="ECO:0000313" key="3">
    <source>
        <dbReference type="Proteomes" id="UP001152484"/>
    </source>
</evidence>
<comment type="caution">
    <text evidence="2">The sequence shown here is derived from an EMBL/GenBank/DDBJ whole genome shotgun (WGS) entry which is preliminary data.</text>
</comment>
<protein>
    <submittedName>
        <fullName evidence="2">Uncharacterized protein</fullName>
    </submittedName>
</protein>
<evidence type="ECO:0000313" key="2">
    <source>
        <dbReference type="EMBL" id="CAH9103395.1"/>
    </source>
</evidence>
<sequence length="139" mass="14796">MNELQIKITQRISKRNWGQAQPESKTTQVGSGERGENKSGGTPVHQGWFSPIYLSGARGWVTRLTVGSVGCCRARRQRTGRRQHSLEGSSSRTEAGSSFPEAAEALDGAGTLLDRWQATPDGGEATAGDGVAAAGLQWL</sequence>
<dbReference type="EMBL" id="CAMAPE010000045">
    <property type="protein sequence ID" value="CAH9103395.1"/>
    <property type="molecule type" value="Genomic_DNA"/>
</dbReference>
<name>A0A9P0ZKD6_CUSEU</name>
<feature type="region of interest" description="Disordered" evidence="1">
    <location>
        <begin position="13"/>
        <end position="46"/>
    </location>
</feature>
<dbReference type="Proteomes" id="UP001152484">
    <property type="component" value="Unassembled WGS sequence"/>
</dbReference>
<dbReference type="AlphaFoldDB" id="A0A9P0ZKD6"/>
<evidence type="ECO:0000256" key="1">
    <source>
        <dbReference type="SAM" id="MobiDB-lite"/>
    </source>
</evidence>
<feature type="region of interest" description="Disordered" evidence="1">
    <location>
        <begin position="75"/>
        <end position="111"/>
    </location>
</feature>
<gene>
    <name evidence="2" type="ORF">CEURO_LOCUS16105</name>
</gene>
<accession>A0A9P0ZKD6</accession>
<reference evidence="2" key="1">
    <citation type="submission" date="2022-07" db="EMBL/GenBank/DDBJ databases">
        <authorList>
            <person name="Macas J."/>
            <person name="Novak P."/>
            <person name="Neumann P."/>
        </authorList>
    </citation>
    <scope>NUCLEOTIDE SEQUENCE</scope>
</reference>
<feature type="compositionally biased region" description="Polar residues" evidence="1">
    <location>
        <begin position="86"/>
        <end position="96"/>
    </location>
</feature>
<organism evidence="2 3">
    <name type="scientific">Cuscuta europaea</name>
    <name type="common">European dodder</name>
    <dbReference type="NCBI Taxonomy" id="41803"/>
    <lineage>
        <taxon>Eukaryota</taxon>
        <taxon>Viridiplantae</taxon>
        <taxon>Streptophyta</taxon>
        <taxon>Embryophyta</taxon>
        <taxon>Tracheophyta</taxon>
        <taxon>Spermatophyta</taxon>
        <taxon>Magnoliopsida</taxon>
        <taxon>eudicotyledons</taxon>
        <taxon>Gunneridae</taxon>
        <taxon>Pentapetalae</taxon>
        <taxon>asterids</taxon>
        <taxon>lamiids</taxon>
        <taxon>Solanales</taxon>
        <taxon>Convolvulaceae</taxon>
        <taxon>Cuscuteae</taxon>
        <taxon>Cuscuta</taxon>
        <taxon>Cuscuta subgen. Cuscuta</taxon>
    </lineage>
</organism>
<proteinExistence type="predicted"/>
<keyword evidence="3" id="KW-1185">Reference proteome</keyword>